<keyword evidence="2" id="KW-1185">Reference proteome</keyword>
<name>A0A388M9B2_CHABU</name>
<gene>
    <name evidence="1" type="ORF">CBR_g51786</name>
</gene>
<protein>
    <submittedName>
        <fullName evidence="1">Uncharacterized protein</fullName>
    </submittedName>
</protein>
<organism evidence="1 2">
    <name type="scientific">Chara braunii</name>
    <name type="common">Braun's stonewort</name>
    <dbReference type="NCBI Taxonomy" id="69332"/>
    <lineage>
        <taxon>Eukaryota</taxon>
        <taxon>Viridiplantae</taxon>
        <taxon>Streptophyta</taxon>
        <taxon>Charophyceae</taxon>
        <taxon>Charales</taxon>
        <taxon>Characeae</taxon>
        <taxon>Chara</taxon>
    </lineage>
</organism>
<evidence type="ECO:0000313" key="1">
    <source>
        <dbReference type="EMBL" id="GBG91052.1"/>
    </source>
</evidence>
<dbReference type="Gramene" id="GBG91052">
    <property type="protein sequence ID" value="GBG91052"/>
    <property type="gene ID" value="CBR_g51786"/>
</dbReference>
<proteinExistence type="predicted"/>
<dbReference type="EMBL" id="BFEA01000867">
    <property type="protein sequence ID" value="GBG91052.1"/>
    <property type="molecule type" value="Genomic_DNA"/>
</dbReference>
<accession>A0A388M9B2</accession>
<dbReference type="AlphaFoldDB" id="A0A388M9B2"/>
<sequence length="164" mass="18730">MEVSGTELFPGDIVLRETMDAVVALRGRIAGRTVIFYEMRHRRDKDYGRAFGFVNTVARHEVRHFEVDENGRTCMLFTVGYGFARGLFTHIVAFATKVGDEIPDRWEFGVDVLADLVDLLVSNVAIEFDDRLDEAAAYRVYMDLPLYGRQYLHGEIEIVVDGFE</sequence>
<comment type="caution">
    <text evidence="1">The sequence shown here is derived from an EMBL/GenBank/DDBJ whole genome shotgun (WGS) entry which is preliminary data.</text>
</comment>
<reference evidence="1 2" key="1">
    <citation type="journal article" date="2018" name="Cell">
        <title>The Chara Genome: Secondary Complexity and Implications for Plant Terrestrialization.</title>
        <authorList>
            <person name="Nishiyama T."/>
            <person name="Sakayama H."/>
            <person name="Vries J.D."/>
            <person name="Buschmann H."/>
            <person name="Saint-Marcoux D."/>
            <person name="Ullrich K.K."/>
            <person name="Haas F.B."/>
            <person name="Vanderstraeten L."/>
            <person name="Becker D."/>
            <person name="Lang D."/>
            <person name="Vosolsobe S."/>
            <person name="Rombauts S."/>
            <person name="Wilhelmsson P.K.I."/>
            <person name="Janitza P."/>
            <person name="Kern R."/>
            <person name="Heyl A."/>
            <person name="Rumpler F."/>
            <person name="Villalobos L.I.A.C."/>
            <person name="Clay J.M."/>
            <person name="Skokan R."/>
            <person name="Toyoda A."/>
            <person name="Suzuki Y."/>
            <person name="Kagoshima H."/>
            <person name="Schijlen E."/>
            <person name="Tajeshwar N."/>
            <person name="Catarino B."/>
            <person name="Hetherington A.J."/>
            <person name="Saltykova A."/>
            <person name="Bonnot C."/>
            <person name="Breuninger H."/>
            <person name="Symeonidi A."/>
            <person name="Radhakrishnan G.V."/>
            <person name="Van Nieuwerburgh F."/>
            <person name="Deforce D."/>
            <person name="Chang C."/>
            <person name="Karol K.G."/>
            <person name="Hedrich R."/>
            <person name="Ulvskov P."/>
            <person name="Glockner G."/>
            <person name="Delwiche C.F."/>
            <person name="Petrasek J."/>
            <person name="Van de Peer Y."/>
            <person name="Friml J."/>
            <person name="Beilby M."/>
            <person name="Dolan L."/>
            <person name="Kohara Y."/>
            <person name="Sugano S."/>
            <person name="Fujiyama A."/>
            <person name="Delaux P.-M."/>
            <person name="Quint M."/>
            <person name="TheiBen G."/>
            <person name="Hagemann M."/>
            <person name="Harholt J."/>
            <person name="Dunand C."/>
            <person name="Zachgo S."/>
            <person name="Langdale J."/>
            <person name="Maumus F."/>
            <person name="Straeten D.V.D."/>
            <person name="Gould S.B."/>
            <person name="Rensing S.A."/>
        </authorList>
    </citation>
    <scope>NUCLEOTIDE SEQUENCE [LARGE SCALE GENOMIC DNA]</scope>
    <source>
        <strain evidence="1 2">S276</strain>
    </source>
</reference>
<evidence type="ECO:0000313" key="2">
    <source>
        <dbReference type="Proteomes" id="UP000265515"/>
    </source>
</evidence>
<dbReference type="Proteomes" id="UP000265515">
    <property type="component" value="Unassembled WGS sequence"/>
</dbReference>